<feature type="transmembrane region" description="Helical" evidence="8">
    <location>
        <begin position="45"/>
        <end position="66"/>
    </location>
</feature>
<accession>A0A6H1P5Q8</accession>
<keyword evidence="2" id="KW-0813">Transport</keyword>
<feature type="transmembrane region" description="Helical" evidence="8">
    <location>
        <begin position="221"/>
        <end position="243"/>
    </location>
</feature>
<evidence type="ECO:0000256" key="7">
    <source>
        <dbReference type="ARBA" id="ARBA00023136"/>
    </source>
</evidence>
<dbReference type="PANTHER" id="PTHR42865:SF7">
    <property type="entry name" value="PROTON_GLUTAMATE-ASPARTATE SYMPORTER"/>
    <property type="match status" value="1"/>
</dbReference>
<evidence type="ECO:0000256" key="2">
    <source>
        <dbReference type="ARBA" id="ARBA00022448"/>
    </source>
</evidence>
<feature type="transmembrane region" description="Helical" evidence="8">
    <location>
        <begin position="189"/>
        <end position="209"/>
    </location>
</feature>
<dbReference type="InterPro" id="IPR001991">
    <property type="entry name" value="Na-dicarboxylate_symporter"/>
</dbReference>
<organism evidence="9 10">
    <name type="scientific">Priestia megaterium</name>
    <name type="common">Bacillus megaterium</name>
    <dbReference type="NCBI Taxonomy" id="1404"/>
    <lineage>
        <taxon>Bacteria</taxon>
        <taxon>Bacillati</taxon>
        <taxon>Bacillota</taxon>
        <taxon>Bacilli</taxon>
        <taxon>Bacillales</taxon>
        <taxon>Bacillaceae</taxon>
        <taxon>Priestia</taxon>
    </lineage>
</organism>
<dbReference type="Proteomes" id="UP000501868">
    <property type="component" value="Chromosome"/>
</dbReference>
<evidence type="ECO:0000256" key="1">
    <source>
        <dbReference type="ARBA" id="ARBA00004651"/>
    </source>
</evidence>
<proteinExistence type="predicted"/>
<dbReference type="PROSITE" id="PS00713">
    <property type="entry name" value="NA_DICARBOXYL_SYMP_1"/>
    <property type="match status" value="1"/>
</dbReference>
<keyword evidence="6 8" id="KW-1133">Transmembrane helix</keyword>
<dbReference type="SUPFAM" id="SSF118215">
    <property type="entry name" value="Proton glutamate symport protein"/>
    <property type="match status" value="1"/>
</dbReference>
<dbReference type="FunFam" id="1.10.3860.10:FF:000001">
    <property type="entry name" value="C4-dicarboxylate transport protein"/>
    <property type="match status" value="1"/>
</dbReference>
<dbReference type="GO" id="GO:0006835">
    <property type="term" value="P:dicarboxylic acid transport"/>
    <property type="evidence" value="ECO:0007669"/>
    <property type="project" value="TreeGrafter"/>
</dbReference>
<protein>
    <submittedName>
        <fullName evidence="9">Cation:dicarboxylase symporter family transporter</fullName>
    </submittedName>
</protein>
<dbReference type="InterPro" id="IPR018107">
    <property type="entry name" value="Na-dicarboxylate_symporter_CS"/>
</dbReference>
<feature type="transmembrane region" description="Helical" evidence="8">
    <location>
        <begin position="6"/>
        <end position="25"/>
    </location>
</feature>
<keyword evidence="4 8" id="KW-0812">Transmembrane</keyword>
<evidence type="ECO:0000256" key="3">
    <source>
        <dbReference type="ARBA" id="ARBA00022475"/>
    </source>
</evidence>
<feature type="transmembrane region" description="Helical" evidence="8">
    <location>
        <begin position="151"/>
        <end position="169"/>
    </location>
</feature>
<feature type="transmembrane region" description="Helical" evidence="8">
    <location>
        <begin position="333"/>
        <end position="353"/>
    </location>
</feature>
<evidence type="ECO:0000256" key="8">
    <source>
        <dbReference type="SAM" id="Phobius"/>
    </source>
</evidence>
<dbReference type="GO" id="GO:0005886">
    <property type="term" value="C:plasma membrane"/>
    <property type="evidence" value="ECO:0007669"/>
    <property type="project" value="UniProtKB-SubCell"/>
</dbReference>
<dbReference type="EMBL" id="CP051128">
    <property type="protein sequence ID" value="QIZ08611.1"/>
    <property type="molecule type" value="Genomic_DNA"/>
</dbReference>
<gene>
    <name evidence="9" type="ORF">HFZ78_19440</name>
</gene>
<evidence type="ECO:0000256" key="6">
    <source>
        <dbReference type="ARBA" id="ARBA00022989"/>
    </source>
</evidence>
<dbReference type="AlphaFoldDB" id="A0A6H1P5Q8"/>
<dbReference type="Pfam" id="PF00375">
    <property type="entry name" value="SDF"/>
    <property type="match status" value="1"/>
</dbReference>
<keyword evidence="5" id="KW-0769">Symport</keyword>
<evidence type="ECO:0000256" key="5">
    <source>
        <dbReference type="ARBA" id="ARBA00022847"/>
    </source>
</evidence>
<dbReference type="Gene3D" id="1.10.3860.10">
    <property type="entry name" value="Sodium:dicarboxylate symporter"/>
    <property type="match status" value="1"/>
</dbReference>
<reference evidence="9 10" key="1">
    <citation type="submission" date="2020-04" db="EMBL/GenBank/DDBJ databases">
        <title>Genome-Wide Identification of 5-Methylcytosine Sites in Bacterial Genomes By High-Throughput Sequencing of MspJI Restriction Fragments.</title>
        <authorList>
            <person name="Wu V."/>
        </authorList>
    </citation>
    <scope>NUCLEOTIDE SEQUENCE [LARGE SCALE GENOMIC DNA]</scope>
    <source>
        <strain evidence="9 10">S2</strain>
    </source>
</reference>
<feature type="transmembrane region" description="Helical" evidence="8">
    <location>
        <begin position="78"/>
        <end position="99"/>
    </location>
</feature>
<dbReference type="GO" id="GO:0015293">
    <property type="term" value="F:symporter activity"/>
    <property type="evidence" value="ECO:0007669"/>
    <property type="project" value="UniProtKB-KW"/>
</dbReference>
<comment type="subcellular location">
    <subcellularLocation>
        <location evidence="1">Cell membrane</location>
        <topology evidence="1">Multi-pass membrane protein</topology>
    </subcellularLocation>
</comment>
<dbReference type="PRINTS" id="PR00173">
    <property type="entry name" value="EDTRNSPORT"/>
</dbReference>
<evidence type="ECO:0000313" key="9">
    <source>
        <dbReference type="EMBL" id="QIZ08611.1"/>
    </source>
</evidence>
<feature type="transmembrane region" description="Helical" evidence="8">
    <location>
        <begin position="359"/>
        <end position="379"/>
    </location>
</feature>
<keyword evidence="7 8" id="KW-0472">Membrane</keyword>
<sequence>MKKLGLPIQILLGLIFGIIVGLVFYKHPGVETYLKPVGDIFMRLIKMVVVPVVFSSIVVGIAGMGSAKQLGKLGFRTILYFEVATTIAIAIGLLFANVFHPGAGVNMQALTQGDISTYMATEQEMAKGSHLDFIINIVPSNIIDSMAQGQLLPVIFFATLLGLSISAMGETGKPLLNFFKSFSSAMFHMVSYVLKVAPFGVFGLIGVTISKFGASSLIPLGKLIVTAYGAYLLFAIVCFGLVAKLFKINFIQFIKFFKDEFLLVFSTSSAESALPQVMKKLESYGGPKSIVSFVVPVGYSFNTDGSCIYLAVASLFIAQLYGIDMSLSAQITLLIILAITSKGISGVAGGALVVLLSSLAAAGLPLEGLAFIAGIDFILNMGRATINIIGNALASVVITKWEGQFDYERNKTDVVSSKTAV</sequence>
<reference evidence="9 10" key="2">
    <citation type="submission" date="2020-04" db="EMBL/GenBank/DDBJ databases">
        <authorList>
            <person name="Fomenkov A."/>
            <person name="Anton B.P."/>
            <person name="Roberts R.J."/>
        </authorList>
    </citation>
    <scope>NUCLEOTIDE SEQUENCE [LARGE SCALE GENOMIC DNA]</scope>
    <source>
        <strain evidence="9 10">S2</strain>
    </source>
</reference>
<dbReference type="PANTHER" id="PTHR42865">
    <property type="entry name" value="PROTON/GLUTAMATE-ASPARTATE SYMPORTER"/>
    <property type="match status" value="1"/>
</dbReference>
<dbReference type="InterPro" id="IPR036458">
    <property type="entry name" value="Na:dicarbo_symporter_sf"/>
</dbReference>
<name>A0A6H1P5Q8_PRIMG</name>
<evidence type="ECO:0000256" key="4">
    <source>
        <dbReference type="ARBA" id="ARBA00022692"/>
    </source>
</evidence>
<evidence type="ECO:0000313" key="10">
    <source>
        <dbReference type="Proteomes" id="UP000501868"/>
    </source>
</evidence>
<keyword evidence="3" id="KW-1003">Cell membrane</keyword>